<feature type="coiled-coil region" evidence="1">
    <location>
        <begin position="73"/>
        <end position="100"/>
    </location>
</feature>
<keyword evidence="1" id="KW-0175">Coiled coil</keyword>
<protein>
    <submittedName>
        <fullName evidence="2">Uncharacterized protein</fullName>
    </submittedName>
</protein>
<dbReference type="AlphaFoldDB" id="A0A8K0HWQ5"/>
<dbReference type="EMBL" id="CM017872">
    <property type="protein sequence ID" value="KAG1327668.1"/>
    <property type="molecule type" value="Genomic_DNA"/>
</dbReference>
<dbReference type="Proteomes" id="UP000797356">
    <property type="component" value="Chromosome 1"/>
</dbReference>
<reference evidence="2" key="1">
    <citation type="journal article" date="2017" name="Gigascience">
        <title>The genome draft of coconut (Cocos nucifera).</title>
        <authorList>
            <person name="Xiao Y."/>
            <person name="Xu P."/>
            <person name="Fan H."/>
            <person name="Baudouin L."/>
            <person name="Xia W."/>
            <person name="Bocs S."/>
            <person name="Xu J."/>
            <person name="Li Q."/>
            <person name="Guo A."/>
            <person name="Zhou L."/>
            <person name="Li J."/>
            <person name="Wu Y."/>
            <person name="Ma Z."/>
            <person name="Armero A."/>
            <person name="Issali A.E."/>
            <person name="Liu N."/>
            <person name="Peng M."/>
            <person name="Yang Y."/>
        </authorList>
    </citation>
    <scope>NUCLEOTIDE SEQUENCE</scope>
    <source>
        <tissue evidence="2">Spear leaf of Hainan Tall coconut</tissue>
    </source>
</reference>
<name>A0A8K0HWQ5_COCNU</name>
<sequence>MGPTASADLGRGSLDGWEVVRSLVEGCILLDIIKRMLRSDDEERMRNSYMAFIELGQHLFTNLEAINLHKTEISRAIKEAKTIQTEAKNARAESECLREAHSTEVGHLQEVLKKEEQVSAILKTTLALEEEKRKKAEVEVGTKGERAIKSFRSSKEMEDIKVVFAQEAFDKGFELY</sequence>
<comment type="caution">
    <text evidence="2">The sequence shown here is derived from an EMBL/GenBank/DDBJ whole genome shotgun (WGS) entry which is preliminary data.</text>
</comment>
<evidence type="ECO:0000313" key="3">
    <source>
        <dbReference type="Proteomes" id="UP000797356"/>
    </source>
</evidence>
<organism evidence="2 3">
    <name type="scientific">Cocos nucifera</name>
    <name type="common">Coconut palm</name>
    <dbReference type="NCBI Taxonomy" id="13894"/>
    <lineage>
        <taxon>Eukaryota</taxon>
        <taxon>Viridiplantae</taxon>
        <taxon>Streptophyta</taxon>
        <taxon>Embryophyta</taxon>
        <taxon>Tracheophyta</taxon>
        <taxon>Spermatophyta</taxon>
        <taxon>Magnoliopsida</taxon>
        <taxon>Liliopsida</taxon>
        <taxon>Arecaceae</taxon>
        <taxon>Arecoideae</taxon>
        <taxon>Cocoseae</taxon>
        <taxon>Attaleinae</taxon>
        <taxon>Cocos</taxon>
    </lineage>
</organism>
<proteinExistence type="predicted"/>
<evidence type="ECO:0000313" key="2">
    <source>
        <dbReference type="EMBL" id="KAG1327668.1"/>
    </source>
</evidence>
<reference evidence="2" key="2">
    <citation type="submission" date="2019-07" db="EMBL/GenBank/DDBJ databases">
        <authorList>
            <person name="Yang Y."/>
            <person name="Bocs S."/>
            <person name="Baudouin L."/>
        </authorList>
    </citation>
    <scope>NUCLEOTIDE SEQUENCE</scope>
    <source>
        <tissue evidence="2">Spear leaf of Hainan Tall coconut</tissue>
    </source>
</reference>
<accession>A0A8K0HWQ5</accession>
<gene>
    <name evidence="2" type="ORF">COCNU_01G016020</name>
</gene>
<keyword evidence="3" id="KW-1185">Reference proteome</keyword>
<evidence type="ECO:0000256" key="1">
    <source>
        <dbReference type="SAM" id="Coils"/>
    </source>
</evidence>